<reference evidence="2 3" key="1">
    <citation type="submission" date="2023-05" db="EMBL/GenBank/DDBJ databases">
        <title>Actinoplanes sp. NEAU-A12 genome sequencing.</title>
        <authorList>
            <person name="Wang Z.-S."/>
        </authorList>
    </citation>
    <scope>NUCLEOTIDE SEQUENCE [LARGE SCALE GENOMIC DNA]</scope>
    <source>
        <strain evidence="2 3">NEAU-A12</strain>
    </source>
</reference>
<name>A0ABT6WPK8_9ACTN</name>
<evidence type="ECO:0000313" key="2">
    <source>
        <dbReference type="EMBL" id="MDI6101647.1"/>
    </source>
</evidence>
<gene>
    <name evidence="2" type="ORF">QLQ12_23785</name>
</gene>
<dbReference type="EMBL" id="JASCTH010000016">
    <property type="protein sequence ID" value="MDI6101647.1"/>
    <property type="molecule type" value="Genomic_DNA"/>
</dbReference>
<keyword evidence="1" id="KW-0472">Membrane</keyword>
<feature type="transmembrane region" description="Helical" evidence="1">
    <location>
        <begin position="41"/>
        <end position="61"/>
    </location>
</feature>
<dbReference type="RefSeq" id="WP_282762625.1">
    <property type="nucleotide sequence ID" value="NZ_JASCTH010000016.1"/>
</dbReference>
<sequence length="275" mass="28574">MQETEMQYALQSYVSDAEPAMGLTADGVLTAGRRSRRTRRLAGFAGAALAATLVGIGVVVVSSGTSTGADFAAAAPCPFPPGPRPPGVIAADQPLPPEVREWASTSVTCHLNDELPRLLPDARYARVPGAPAGPLLGFSHGGEPPFGNRIDAMALIHDAEGTGDLTVMVGVVDPSMAGQAVDECRRSTMGKCSVQSGPNGESVLLSTAADGMPAELPRDLVARVYRGHSEILVQVSNTDRQVVNGNAPVATRPEPVLSTDQAVQLALSPELYLFP</sequence>
<keyword evidence="1" id="KW-0812">Transmembrane</keyword>
<dbReference type="Proteomes" id="UP001241758">
    <property type="component" value="Unassembled WGS sequence"/>
</dbReference>
<keyword evidence="3" id="KW-1185">Reference proteome</keyword>
<accession>A0ABT6WPK8</accession>
<evidence type="ECO:0000313" key="3">
    <source>
        <dbReference type="Proteomes" id="UP001241758"/>
    </source>
</evidence>
<proteinExistence type="predicted"/>
<evidence type="ECO:0000256" key="1">
    <source>
        <dbReference type="SAM" id="Phobius"/>
    </source>
</evidence>
<protein>
    <submittedName>
        <fullName evidence="2">Uncharacterized protein</fullName>
    </submittedName>
</protein>
<organism evidence="2 3">
    <name type="scientific">Actinoplanes sandaracinus</name>
    <dbReference type="NCBI Taxonomy" id="3045177"/>
    <lineage>
        <taxon>Bacteria</taxon>
        <taxon>Bacillati</taxon>
        <taxon>Actinomycetota</taxon>
        <taxon>Actinomycetes</taxon>
        <taxon>Micromonosporales</taxon>
        <taxon>Micromonosporaceae</taxon>
        <taxon>Actinoplanes</taxon>
    </lineage>
</organism>
<comment type="caution">
    <text evidence="2">The sequence shown here is derived from an EMBL/GenBank/DDBJ whole genome shotgun (WGS) entry which is preliminary data.</text>
</comment>
<keyword evidence="1" id="KW-1133">Transmembrane helix</keyword>